<feature type="domain" description="HTH tetR-type" evidence="5">
    <location>
        <begin position="17"/>
        <end position="77"/>
    </location>
</feature>
<evidence type="ECO:0000256" key="1">
    <source>
        <dbReference type="ARBA" id="ARBA00023015"/>
    </source>
</evidence>
<dbReference type="AlphaFoldDB" id="A0A192D7B9"/>
<dbReference type="PANTHER" id="PTHR30055">
    <property type="entry name" value="HTH-TYPE TRANSCRIPTIONAL REGULATOR RUTR"/>
    <property type="match status" value="1"/>
</dbReference>
<reference evidence="6 7" key="1">
    <citation type="submission" date="2016-05" db="EMBL/GenBank/DDBJ databases">
        <title>Compelete Genome Sequence of Bacteriochlorophyll-Synthesizing Bacterium Porphyrobacter neustonensis DSM 9434.</title>
        <authorList>
            <person name="Shi X.-L."/>
            <person name="Wu Y.-H."/>
            <person name="Cheng H."/>
            <person name="Xu L."/>
            <person name="Zhang X.-Q."/>
            <person name="Wang C.-S."/>
            <person name="Xu X.-W."/>
        </authorList>
    </citation>
    <scope>NUCLEOTIDE SEQUENCE [LARGE SCALE GENOMIC DNA]</scope>
    <source>
        <strain evidence="6 7">DSM 9434</strain>
    </source>
</reference>
<dbReference type="STRING" id="1112.A9D12_14190"/>
<evidence type="ECO:0000256" key="3">
    <source>
        <dbReference type="ARBA" id="ARBA00023163"/>
    </source>
</evidence>
<dbReference type="InterPro" id="IPR009057">
    <property type="entry name" value="Homeodomain-like_sf"/>
</dbReference>
<keyword evidence="1" id="KW-0805">Transcription regulation</keyword>
<dbReference type="SUPFAM" id="SSF46689">
    <property type="entry name" value="Homeodomain-like"/>
    <property type="match status" value="1"/>
</dbReference>
<dbReference type="PROSITE" id="PS50977">
    <property type="entry name" value="HTH_TETR_2"/>
    <property type="match status" value="1"/>
</dbReference>
<accession>A0A192D7B9</accession>
<organism evidence="6 7">
    <name type="scientific">Erythrobacter neustonensis</name>
    <dbReference type="NCBI Taxonomy" id="1112"/>
    <lineage>
        <taxon>Bacteria</taxon>
        <taxon>Pseudomonadati</taxon>
        <taxon>Pseudomonadota</taxon>
        <taxon>Alphaproteobacteria</taxon>
        <taxon>Sphingomonadales</taxon>
        <taxon>Erythrobacteraceae</taxon>
        <taxon>Erythrobacter/Porphyrobacter group</taxon>
        <taxon>Erythrobacter</taxon>
    </lineage>
</organism>
<dbReference type="PRINTS" id="PR00455">
    <property type="entry name" value="HTHTETR"/>
</dbReference>
<name>A0A192D7B9_9SPHN</name>
<evidence type="ECO:0000256" key="4">
    <source>
        <dbReference type="PROSITE-ProRule" id="PRU00335"/>
    </source>
</evidence>
<keyword evidence="7" id="KW-1185">Reference proteome</keyword>
<dbReference type="InterPro" id="IPR001647">
    <property type="entry name" value="HTH_TetR"/>
</dbReference>
<proteinExistence type="predicted"/>
<dbReference type="GO" id="GO:0000976">
    <property type="term" value="F:transcription cis-regulatory region binding"/>
    <property type="evidence" value="ECO:0007669"/>
    <property type="project" value="TreeGrafter"/>
</dbReference>
<protein>
    <submittedName>
        <fullName evidence="6">TetR family transcriptional regulator</fullName>
    </submittedName>
</protein>
<dbReference type="OrthoDB" id="2356263at2"/>
<dbReference type="EMBL" id="CP016033">
    <property type="protein sequence ID" value="ANK13921.1"/>
    <property type="molecule type" value="Genomic_DNA"/>
</dbReference>
<dbReference type="Gene3D" id="1.10.357.10">
    <property type="entry name" value="Tetracycline Repressor, domain 2"/>
    <property type="match status" value="1"/>
</dbReference>
<feature type="DNA-binding region" description="H-T-H motif" evidence="4">
    <location>
        <begin position="40"/>
        <end position="59"/>
    </location>
</feature>
<evidence type="ECO:0000256" key="2">
    <source>
        <dbReference type="ARBA" id="ARBA00023125"/>
    </source>
</evidence>
<dbReference type="Proteomes" id="UP000078263">
    <property type="component" value="Chromosome"/>
</dbReference>
<evidence type="ECO:0000259" key="5">
    <source>
        <dbReference type="PROSITE" id="PS50977"/>
    </source>
</evidence>
<dbReference type="Pfam" id="PF00440">
    <property type="entry name" value="TetR_N"/>
    <property type="match status" value="1"/>
</dbReference>
<dbReference type="Gene3D" id="1.10.10.60">
    <property type="entry name" value="Homeodomain-like"/>
    <property type="match status" value="1"/>
</dbReference>
<dbReference type="RefSeq" id="WP_068353103.1">
    <property type="nucleotide sequence ID" value="NZ_CP016033.1"/>
</dbReference>
<dbReference type="KEGG" id="pns:A9D12_14190"/>
<evidence type="ECO:0000313" key="7">
    <source>
        <dbReference type="Proteomes" id="UP000078263"/>
    </source>
</evidence>
<keyword evidence="3" id="KW-0804">Transcription</keyword>
<gene>
    <name evidence="6" type="ORF">A9D12_14190</name>
</gene>
<keyword evidence="2 4" id="KW-0238">DNA-binding</keyword>
<sequence>MAEIKDAQSGLRERKKDKTRTALLEAALRLFEQQGFAETTISQIAAEVDVSPRTLLRYFATKEDIVVSQVEDSTAVFLDSFAARSSNTHLASALLSSARALIAHYEAHAPFYLAIERAIAASPDIRARKLAMTAGLADQLAVMIGAKGVGQQPVDWQVRLYTDIVFALIRNVIARWVDADGKPSLTAMFDEAAALTGIA</sequence>
<dbReference type="PANTHER" id="PTHR30055:SF238">
    <property type="entry name" value="MYCOFACTOCIN BIOSYNTHESIS TRANSCRIPTIONAL REGULATOR MFTR-RELATED"/>
    <property type="match status" value="1"/>
</dbReference>
<evidence type="ECO:0000313" key="6">
    <source>
        <dbReference type="EMBL" id="ANK13921.1"/>
    </source>
</evidence>
<dbReference type="GO" id="GO:0003700">
    <property type="term" value="F:DNA-binding transcription factor activity"/>
    <property type="evidence" value="ECO:0007669"/>
    <property type="project" value="TreeGrafter"/>
</dbReference>
<dbReference type="InterPro" id="IPR050109">
    <property type="entry name" value="HTH-type_TetR-like_transc_reg"/>
</dbReference>